<keyword evidence="3" id="KW-1185">Reference proteome</keyword>
<dbReference type="InterPro" id="IPR021099">
    <property type="entry name" value="PORR_domain"/>
</dbReference>
<organism evidence="2 3">
    <name type="scientific">Liquidambar formosana</name>
    <name type="common">Formosan gum</name>
    <dbReference type="NCBI Taxonomy" id="63359"/>
    <lineage>
        <taxon>Eukaryota</taxon>
        <taxon>Viridiplantae</taxon>
        <taxon>Streptophyta</taxon>
        <taxon>Embryophyta</taxon>
        <taxon>Tracheophyta</taxon>
        <taxon>Spermatophyta</taxon>
        <taxon>Magnoliopsida</taxon>
        <taxon>eudicotyledons</taxon>
        <taxon>Gunneridae</taxon>
        <taxon>Pentapetalae</taxon>
        <taxon>Saxifragales</taxon>
        <taxon>Altingiaceae</taxon>
        <taxon>Liquidambar</taxon>
    </lineage>
</organism>
<feature type="domain" description="PORR" evidence="1">
    <location>
        <begin position="33"/>
        <end position="87"/>
    </location>
</feature>
<dbReference type="EMBL" id="JBBPBK010000245">
    <property type="protein sequence ID" value="KAK9266048.1"/>
    <property type="molecule type" value="Genomic_DNA"/>
</dbReference>
<sequence>MTEEAEDLVQKEGRILEGHAETLQYFLYQRTRFAHFRRNLGLPLDFRTSWVHHNPWHFRVVKSEDDEEYLELVFWNLAWANTELENKILRHVYKIAYLQSFLESCASMDHRHIIMLEKLRERK</sequence>
<dbReference type="Pfam" id="PF11955">
    <property type="entry name" value="PORR"/>
    <property type="match status" value="1"/>
</dbReference>
<dbReference type="PANTHER" id="PTHR31476:SF8">
    <property type="entry name" value="EXPRESSED PROTEIN"/>
    <property type="match status" value="1"/>
</dbReference>
<evidence type="ECO:0000313" key="3">
    <source>
        <dbReference type="Proteomes" id="UP001415857"/>
    </source>
</evidence>
<reference evidence="2 3" key="1">
    <citation type="journal article" date="2024" name="Plant J.">
        <title>Genome sequences and population genomics reveal climatic adaptation and genomic divergence between two closely related sweetgum species.</title>
        <authorList>
            <person name="Xu W.Q."/>
            <person name="Ren C.Q."/>
            <person name="Zhang X.Y."/>
            <person name="Comes H.P."/>
            <person name="Liu X.H."/>
            <person name="Li Y.G."/>
            <person name="Kettle C.J."/>
            <person name="Jalonen R."/>
            <person name="Gaisberger H."/>
            <person name="Ma Y.Z."/>
            <person name="Qiu Y.X."/>
        </authorList>
    </citation>
    <scope>NUCLEOTIDE SEQUENCE [LARGE SCALE GENOMIC DNA]</scope>
    <source>
        <strain evidence="2">Hangzhou</strain>
    </source>
</reference>
<dbReference type="GO" id="GO:0003723">
    <property type="term" value="F:RNA binding"/>
    <property type="evidence" value="ECO:0007669"/>
    <property type="project" value="InterPro"/>
</dbReference>
<evidence type="ECO:0000313" key="2">
    <source>
        <dbReference type="EMBL" id="KAK9266048.1"/>
    </source>
</evidence>
<gene>
    <name evidence="2" type="ORF">L1049_021453</name>
</gene>
<accession>A0AAP0N4N0</accession>
<proteinExistence type="predicted"/>
<dbReference type="InterPro" id="IPR045040">
    <property type="entry name" value="PORR_fam"/>
</dbReference>
<comment type="caution">
    <text evidence="2">The sequence shown here is derived from an EMBL/GenBank/DDBJ whole genome shotgun (WGS) entry which is preliminary data.</text>
</comment>
<evidence type="ECO:0000259" key="1">
    <source>
        <dbReference type="Pfam" id="PF11955"/>
    </source>
</evidence>
<protein>
    <recommendedName>
        <fullName evidence="1">PORR domain-containing protein</fullName>
    </recommendedName>
</protein>
<dbReference type="PANTHER" id="PTHR31476">
    <property type="entry name" value="PROTEIN WHAT'S THIS FACTOR 1 HOMOLOG, CHLOROPLASTIC"/>
    <property type="match status" value="1"/>
</dbReference>
<name>A0AAP0N4N0_LIQFO</name>
<dbReference type="AlphaFoldDB" id="A0AAP0N4N0"/>
<dbReference type="Proteomes" id="UP001415857">
    <property type="component" value="Unassembled WGS sequence"/>
</dbReference>